<dbReference type="GO" id="GO:0015562">
    <property type="term" value="F:efflux transmembrane transporter activity"/>
    <property type="evidence" value="ECO:0007669"/>
    <property type="project" value="TreeGrafter"/>
</dbReference>
<dbReference type="OrthoDB" id="9798190at2"/>
<dbReference type="Gene3D" id="2.40.30.170">
    <property type="match status" value="1"/>
</dbReference>
<protein>
    <submittedName>
        <fullName evidence="3">Efflux RND transporter periplasmic adaptor subunit</fullName>
    </submittedName>
</protein>
<comment type="caution">
    <text evidence="3">The sequence shown here is derived from an EMBL/GenBank/DDBJ whole genome shotgun (WGS) entry which is preliminary data.</text>
</comment>
<comment type="similarity">
    <text evidence="1">Belongs to the membrane fusion protein (MFP) (TC 8.A.1) family.</text>
</comment>
<keyword evidence="4" id="KW-1185">Reference proteome</keyword>
<name>A0A418PSL0_9BACT</name>
<dbReference type="PANTHER" id="PTHR30469">
    <property type="entry name" value="MULTIDRUG RESISTANCE PROTEIN MDTA"/>
    <property type="match status" value="1"/>
</dbReference>
<reference evidence="3 4" key="1">
    <citation type="submission" date="2018-09" db="EMBL/GenBank/DDBJ databases">
        <authorList>
            <person name="Wang X."/>
            <person name="Du Z."/>
        </authorList>
    </citation>
    <scope>NUCLEOTIDE SEQUENCE [LARGE SCALE GENOMIC DNA]</scope>
    <source>
        <strain evidence="3 4">N3</strain>
    </source>
</reference>
<dbReference type="SUPFAM" id="SSF111369">
    <property type="entry name" value="HlyD-like secretion proteins"/>
    <property type="match status" value="1"/>
</dbReference>
<accession>A0A418PSL0</accession>
<dbReference type="GO" id="GO:1990281">
    <property type="term" value="C:efflux pump complex"/>
    <property type="evidence" value="ECO:0007669"/>
    <property type="project" value="TreeGrafter"/>
</dbReference>
<dbReference type="Gene3D" id="2.40.50.100">
    <property type="match status" value="1"/>
</dbReference>
<dbReference type="EMBL" id="QXML01000004">
    <property type="protein sequence ID" value="RIW15795.1"/>
    <property type="molecule type" value="Genomic_DNA"/>
</dbReference>
<evidence type="ECO:0000313" key="3">
    <source>
        <dbReference type="EMBL" id="RIW15795.1"/>
    </source>
</evidence>
<evidence type="ECO:0000313" key="4">
    <source>
        <dbReference type="Proteomes" id="UP000283522"/>
    </source>
</evidence>
<dbReference type="AlphaFoldDB" id="A0A418PSL0"/>
<dbReference type="Proteomes" id="UP000283522">
    <property type="component" value="Unassembled WGS sequence"/>
</dbReference>
<evidence type="ECO:0000256" key="1">
    <source>
        <dbReference type="ARBA" id="ARBA00009477"/>
    </source>
</evidence>
<dbReference type="InterPro" id="IPR058647">
    <property type="entry name" value="BSH_CzcB-like"/>
</dbReference>
<proteinExistence type="inferred from homology"/>
<dbReference type="PANTHER" id="PTHR30469:SF15">
    <property type="entry name" value="HLYD FAMILY OF SECRETION PROTEINS"/>
    <property type="match status" value="1"/>
</dbReference>
<organism evidence="3 4">
    <name type="scientific">Algoriphagus lacus</name>
    <dbReference type="NCBI Taxonomy" id="2056311"/>
    <lineage>
        <taxon>Bacteria</taxon>
        <taxon>Pseudomonadati</taxon>
        <taxon>Bacteroidota</taxon>
        <taxon>Cytophagia</taxon>
        <taxon>Cytophagales</taxon>
        <taxon>Cyclobacteriaceae</taxon>
        <taxon>Algoriphagus</taxon>
    </lineage>
</organism>
<evidence type="ECO:0000259" key="2">
    <source>
        <dbReference type="Pfam" id="PF25973"/>
    </source>
</evidence>
<dbReference type="RefSeq" id="WP_119477731.1">
    <property type="nucleotide sequence ID" value="NZ_QXML01000004.1"/>
</dbReference>
<dbReference type="Gene3D" id="1.10.287.470">
    <property type="entry name" value="Helix hairpin bin"/>
    <property type="match status" value="1"/>
</dbReference>
<feature type="domain" description="CzcB-like barrel-sandwich hybrid" evidence="2">
    <location>
        <begin position="66"/>
        <end position="187"/>
    </location>
</feature>
<dbReference type="NCBIfam" id="TIGR01730">
    <property type="entry name" value="RND_mfp"/>
    <property type="match status" value="1"/>
</dbReference>
<dbReference type="InterPro" id="IPR006143">
    <property type="entry name" value="RND_pump_MFP"/>
</dbReference>
<dbReference type="Gene3D" id="2.40.420.20">
    <property type="match status" value="1"/>
</dbReference>
<dbReference type="Pfam" id="PF25973">
    <property type="entry name" value="BSH_CzcB"/>
    <property type="match status" value="1"/>
</dbReference>
<sequence>MNNSSISILSLFLAFLVGCGKTDTSLQTPLPEKGIPVKVISLNSGSFSSSISASGTFSTKDETVLSFKVGGIISKINVQEGDVVKKGQILATLDLTEVQAGLTQSKLAYEKALRDYERVGRLYRDSVATLEQYQNSKTAVDIAEQQLKTVEFNLSYAQIRATQNGFVLRKFVNPGQQVTSGAPILQINGANQGNWVLQATVNDQNWSTISIGDSAYLFPSNSNDTIPGKIIRKSQAADPVTGAYWVEVSPTKQDQLKLASGMFGKVIIMPSQKIDGWQIPYESLLDAQGTVGFVFVTDDGKHARKIQVGLGKISSESVQVLSGLENHKNLIVSGSAYLTDGSPIQLVNP</sequence>
<gene>
    <name evidence="3" type="ORF">D0X99_10250</name>
</gene>